<feature type="region of interest" description="Disordered" evidence="1">
    <location>
        <begin position="148"/>
        <end position="168"/>
    </location>
</feature>
<evidence type="ECO:0000313" key="2">
    <source>
        <dbReference type="EMBL" id="KIW66654.1"/>
    </source>
</evidence>
<dbReference type="Proteomes" id="UP000054266">
    <property type="component" value="Unassembled WGS sequence"/>
</dbReference>
<feature type="region of interest" description="Disordered" evidence="1">
    <location>
        <begin position="465"/>
        <end position="540"/>
    </location>
</feature>
<gene>
    <name evidence="2" type="ORF">PV04_05965</name>
</gene>
<feature type="region of interest" description="Disordered" evidence="1">
    <location>
        <begin position="381"/>
        <end position="414"/>
    </location>
</feature>
<feature type="compositionally biased region" description="Basic and acidic residues" evidence="1">
    <location>
        <begin position="507"/>
        <end position="522"/>
    </location>
</feature>
<feature type="region of interest" description="Disordered" evidence="1">
    <location>
        <begin position="225"/>
        <end position="253"/>
    </location>
</feature>
<dbReference type="EMBL" id="KN846959">
    <property type="protein sequence ID" value="KIW66654.1"/>
    <property type="molecule type" value="Genomic_DNA"/>
</dbReference>
<proteinExistence type="predicted"/>
<feature type="region of interest" description="Disordered" evidence="1">
    <location>
        <begin position="173"/>
        <end position="192"/>
    </location>
</feature>
<sequence>MPVTFHSLGSVKSAPGSLQSDTLSTPPASQGGLKEVPFRPQENDHVSLSMKASHHRHEPHDMSSPQMAAAVRTEGRRRKNPLSDSRFGERRLRKSNSLPTVQPRFERGIVETLGGAPESPPQRARRWTISSKAASTCGLAILVPAKDTSDRENVDSHSSSYANQSPAMITLRRATSSMPRRQTTTLTSFPTPKFSQDSDGLLSSFLKTITSCSEAPVYVLGESEPTKEIAQKSRRPSTVSTKDDVRPSTSAVAPPVHTEIATLEPPLSLCGSNQAVSSIRRCSTRYISEDVVYEVIWDENMSSSASSEGGDPSPRGSGAILQSRELAGTETLERRLSNALSRSRRASTDESRSRRTSYVPSMELSLQSIWTNPKIARLFREPASERLPRSKSSTRTSNMFPSLSTDAGSSPAHTRPFPERVEFFPPLRSPANTNGSGPGVDLTVGTAHDGLQRDTQMGRVASIQAQGDSQLGAEGSRFSSMVGVSSHAKRRSTSDHHEQRHRSLYIDGRRASEGRRRAKQPDDETLLLLGGSLSRTIDED</sequence>
<feature type="compositionally biased region" description="Polar residues" evidence="1">
    <location>
        <begin position="390"/>
        <end position="412"/>
    </location>
</feature>
<organism evidence="2 3">
    <name type="scientific">Phialophora macrospora</name>
    <dbReference type="NCBI Taxonomy" id="1851006"/>
    <lineage>
        <taxon>Eukaryota</taxon>
        <taxon>Fungi</taxon>
        <taxon>Dikarya</taxon>
        <taxon>Ascomycota</taxon>
        <taxon>Pezizomycotina</taxon>
        <taxon>Eurotiomycetes</taxon>
        <taxon>Chaetothyriomycetidae</taxon>
        <taxon>Chaetothyriales</taxon>
        <taxon>Herpotrichiellaceae</taxon>
        <taxon>Phialophora</taxon>
    </lineage>
</organism>
<feature type="region of interest" description="Disordered" evidence="1">
    <location>
        <begin position="1"/>
        <end position="101"/>
    </location>
</feature>
<accession>A0A0D2G3L8</accession>
<evidence type="ECO:0000313" key="3">
    <source>
        <dbReference type="Proteomes" id="UP000054266"/>
    </source>
</evidence>
<reference evidence="2 3" key="1">
    <citation type="submission" date="2015-01" db="EMBL/GenBank/DDBJ databases">
        <title>The Genome Sequence of Capronia semiimmersa CBS27337.</title>
        <authorList>
            <consortium name="The Broad Institute Genomics Platform"/>
            <person name="Cuomo C."/>
            <person name="de Hoog S."/>
            <person name="Gorbushina A."/>
            <person name="Stielow B."/>
            <person name="Teixiera M."/>
            <person name="Abouelleil A."/>
            <person name="Chapman S.B."/>
            <person name="Priest M."/>
            <person name="Young S.K."/>
            <person name="Wortman J."/>
            <person name="Nusbaum C."/>
            <person name="Birren B."/>
        </authorList>
    </citation>
    <scope>NUCLEOTIDE SEQUENCE [LARGE SCALE GENOMIC DNA]</scope>
    <source>
        <strain evidence="2 3">CBS 27337</strain>
    </source>
</reference>
<keyword evidence="3" id="KW-1185">Reference proteome</keyword>
<feature type="compositionally biased region" description="Polar residues" evidence="1">
    <location>
        <begin position="16"/>
        <end position="28"/>
    </location>
</feature>
<feature type="compositionally biased region" description="Polar residues" evidence="1">
    <location>
        <begin position="156"/>
        <end position="168"/>
    </location>
</feature>
<feature type="region of interest" description="Disordered" evidence="1">
    <location>
        <begin position="324"/>
        <end position="358"/>
    </location>
</feature>
<protein>
    <submittedName>
        <fullName evidence="2">Uncharacterized protein</fullName>
    </submittedName>
</protein>
<evidence type="ECO:0000256" key="1">
    <source>
        <dbReference type="SAM" id="MobiDB-lite"/>
    </source>
</evidence>
<dbReference type="AlphaFoldDB" id="A0A0D2G3L8"/>
<name>A0A0D2G3L8_9EURO</name>
<dbReference type="HOGENOM" id="CLU_514816_0_0_1"/>